<name>A0ABQ9H362_9NEOP</name>
<comment type="caution">
    <text evidence="2">The sequence shown here is derived from an EMBL/GenBank/DDBJ whole genome shotgun (WGS) entry which is preliminary data.</text>
</comment>
<gene>
    <name evidence="2" type="ORF">PR048_019305</name>
</gene>
<protein>
    <submittedName>
        <fullName evidence="2">Uncharacterized protein</fullName>
    </submittedName>
</protein>
<accession>A0ABQ9H362</accession>
<proteinExistence type="predicted"/>
<dbReference type="EMBL" id="JARBHB010000007">
    <property type="protein sequence ID" value="KAJ8878719.1"/>
    <property type="molecule type" value="Genomic_DNA"/>
</dbReference>
<evidence type="ECO:0000313" key="2">
    <source>
        <dbReference type="EMBL" id="KAJ8878719.1"/>
    </source>
</evidence>
<sequence>MRVTEASMEQRQNERTGGKGDPRENPPTNVIVRHYSHMQKSGVTRPGIEPGSPQPPWPRLFMSSCDEFIVNSRPQKICASHTCRDKLGRTCFSEASRRNVLEVELQQGFRKCRSNREWIVEDIAGTTNCEVKSSVIFPVGNWFVNRDTGLAYMRRQEGKRVLSNYPVRPELLLLRTSLFPILSRGSNETVYQMCINANTAPFTPPPPPPDTITTPTSLTKLFSPLFSSDELVGISSLVRMERSRRGRSLANFVARQGLEMEWLGKGDNHVQFPAPMQTSLVSRFFSQTRLQLRERVILKHNYARLPRAVKYKTLHAKQRTRDYARKPSFISVAVAFNCSASAASRCNQQLRAMAGAPELQGPMSPTTRSFVCGLQQDGKSGAMTEKTKSTSVVPKAKNSREKGDIATSTSLTG</sequence>
<reference evidence="2 3" key="1">
    <citation type="submission" date="2023-02" db="EMBL/GenBank/DDBJ databases">
        <title>LHISI_Scaffold_Assembly.</title>
        <authorList>
            <person name="Stuart O.P."/>
            <person name="Cleave R."/>
            <person name="Magrath M.J.L."/>
            <person name="Mikheyev A.S."/>
        </authorList>
    </citation>
    <scope>NUCLEOTIDE SEQUENCE [LARGE SCALE GENOMIC DNA]</scope>
    <source>
        <strain evidence="2">Daus_M_001</strain>
        <tissue evidence="2">Leg muscle</tissue>
    </source>
</reference>
<feature type="region of interest" description="Disordered" evidence="1">
    <location>
        <begin position="377"/>
        <end position="413"/>
    </location>
</feature>
<feature type="region of interest" description="Disordered" evidence="1">
    <location>
        <begin position="1"/>
        <end position="27"/>
    </location>
</feature>
<evidence type="ECO:0000256" key="1">
    <source>
        <dbReference type="SAM" id="MobiDB-lite"/>
    </source>
</evidence>
<evidence type="ECO:0000313" key="3">
    <source>
        <dbReference type="Proteomes" id="UP001159363"/>
    </source>
</evidence>
<feature type="compositionally biased region" description="Basic and acidic residues" evidence="1">
    <location>
        <begin position="11"/>
        <end position="24"/>
    </location>
</feature>
<keyword evidence="3" id="KW-1185">Reference proteome</keyword>
<dbReference type="Proteomes" id="UP001159363">
    <property type="component" value="Chromosome 6"/>
</dbReference>
<organism evidence="2 3">
    <name type="scientific">Dryococelus australis</name>
    <dbReference type="NCBI Taxonomy" id="614101"/>
    <lineage>
        <taxon>Eukaryota</taxon>
        <taxon>Metazoa</taxon>
        <taxon>Ecdysozoa</taxon>
        <taxon>Arthropoda</taxon>
        <taxon>Hexapoda</taxon>
        <taxon>Insecta</taxon>
        <taxon>Pterygota</taxon>
        <taxon>Neoptera</taxon>
        <taxon>Polyneoptera</taxon>
        <taxon>Phasmatodea</taxon>
        <taxon>Verophasmatodea</taxon>
        <taxon>Anareolatae</taxon>
        <taxon>Phasmatidae</taxon>
        <taxon>Eurycanthinae</taxon>
        <taxon>Dryococelus</taxon>
    </lineage>
</organism>